<feature type="region of interest" description="Disordered" evidence="2">
    <location>
        <begin position="143"/>
        <end position="182"/>
    </location>
</feature>
<evidence type="ECO:0000256" key="1">
    <source>
        <dbReference type="SAM" id="Coils"/>
    </source>
</evidence>
<keyword evidence="1" id="KW-0175">Coiled coil</keyword>
<name>A0AAV0VD20_9STRA</name>
<evidence type="ECO:0000313" key="4">
    <source>
        <dbReference type="Proteomes" id="UP001162029"/>
    </source>
</evidence>
<gene>
    <name evidence="3" type="ORF">PDE001_LOCUS11258</name>
</gene>
<dbReference type="AlphaFoldDB" id="A0AAV0VD20"/>
<reference evidence="3" key="1">
    <citation type="submission" date="2022-12" db="EMBL/GenBank/DDBJ databases">
        <authorList>
            <person name="Webb A."/>
        </authorList>
    </citation>
    <scope>NUCLEOTIDE SEQUENCE</scope>
    <source>
        <strain evidence="3">Pd1</strain>
    </source>
</reference>
<comment type="caution">
    <text evidence="3">The sequence shown here is derived from an EMBL/GenBank/DDBJ whole genome shotgun (WGS) entry which is preliminary data.</text>
</comment>
<proteinExistence type="predicted"/>
<evidence type="ECO:0000313" key="3">
    <source>
        <dbReference type="EMBL" id="CAI5746253.1"/>
    </source>
</evidence>
<accession>A0AAV0VD20</accession>
<protein>
    <submittedName>
        <fullName evidence="3">Uncharacterized protein</fullName>
    </submittedName>
</protein>
<dbReference type="Proteomes" id="UP001162029">
    <property type="component" value="Unassembled WGS sequence"/>
</dbReference>
<organism evidence="3 4">
    <name type="scientific">Peronospora destructor</name>
    <dbReference type="NCBI Taxonomy" id="86335"/>
    <lineage>
        <taxon>Eukaryota</taxon>
        <taxon>Sar</taxon>
        <taxon>Stramenopiles</taxon>
        <taxon>Oomycota</taxon>
        <taxon>Peronosporomycetes</taxon>
        <taxon>Peronosporales</taxon>
        <taxon>Peronosporaceae</taxon>
        <taxon>Peronospora</taxon>
    </lineage>
</organism>
<dbReference type="EMBL" id="CANTFM010002379">
    <property type="protein sequence ID" value="CAI5746253.1"/>
    <property type="molecule type" value="Genomic_DNA"/>
</dbReference>
<feature type="compositionally biased region" description="Basic and acidic residues" evidence="2">
    <location>
        <begin position="172"/>
        <end position="182"/>
    </location>
</feature>
<evidence type="ECO:0000256" key="2">
    <source>
        <dbReference type="SAM" id="MobiDB-lite"/>
    </source>
</evidence>
<keyword evidence="4" id="KW-1185">Reference proteome</keyword>
<sequence>MLTSTAAEKKRAVELKKACYFEAHAQALEVAIAREAAGAGEPTSLEDAERHLPSLEYEYRTAGAVANRVKEEATNATNKLKVLTRRLAKITQKEKSESKAAVTRIATQPSEMPAATAEKIRERSCSTIQRLLTSYVRRKRGISGVTSESPAGAAPTAAVPHDPAPSGMPRTCPRDPDGLDTRNMDVTMAENTFSFGNTMCMDDLGGGAVTPPQKS</sequence>
<feature type="coiled-coil region" evidence="1">
    <location>
        <begin position="66"/>
        <end position="93"/>
    </location>
</feature>